<gene>
    <name evidence="2" type="ORF">GGX14DRAFT_537060</name>
</gene>
<evidence type="ECO:0000313" key="2">
    <source>
        <dbReference type="EMBL" id="KAJ7196841.1"/>
    </source>
</evidence>
<proteinExistence type="predicted"/>
<organism evidence="2 3">
    <name type="scientific">Mycena pura</name>
    <dbReference type="NCBI Taxonomy" id="153505"/>
    <lineage>
        <taxon>Eukaryota</taxon>
        <taxon>Fungi</taxon>
        <taxon>Dikarya</taxon>
        <taxon>Basidiomycota</taxon>
        <taxon>Agaricomycotina</taxon>
        <taxon>Agaricomycetes</taxon>
        <taxon>Agaricomycetidae</taxon>
        <taxon>Agaricales</taxon>
        <taxon>Marasmiineae</taxon>
        <taxon>Mycenaceae</taxon>
        <taxon>Mycena</taxon>
    </lineage>
</organism>
<accession>A0AAD6UXM5</accession>
<evidence type="ECO:0000256" key="1">
    <source>
        <dbReference type="SAM" id="MobiDB-lite"/>
    </source>
</evidence>
<evidence type="ECO:0000313" key="3">
    <source>
        <dbReference type="Proteomes" id="UP001219525"/>
    </source>
</evidence>
<dbReference type="Proteomes" id="UP001219525">
    <property type="component" value="Unassembled WGS sequence"/>
</dbReference>
<dbReference type="AlphaFoldDB" id="A0AAD6UXM5"/>
<feature type="compositionally biased region" description="Polar residues" evidence="1">
    <location>
        <begin position="80"/>
        <end position="103"/>
    </location>
</feature>
<dbReference type="EMBL" id="JARJCW010000081">
    <property type="protein sequence ID" value="KAJ7196841.1"/>
    <property type="molecule type" value="Genomic_DNA"/>
</dbReference>
<comment type="caution">
    <text evidence="2">The sequence shown here is derived from an EMBL/GenBank/DDBJ whole genome shotgun (WGS) entry which is preliminary data.</text>
</comment>
<name>A0AAD6UXM5_9AGAR</name>
<protein>
    <submittedName>
        <fullName evidence="2">Uncharacterized protein</fullName>
    </submittedName>
</protein>
<feature type="region of interest" description="Disordered" evidence="1">
    <location>
        <begin position="68"/>
        <end position="103"/>
    </location>
</feature>
<sequence>MAALATSVPISQLCDYCHQKPKHGTHPYCSKTCAAQIATLCNQCHQKPKYQNFDFCGKNCAATAAATAKTPGNRAAKAAPQTSSPSNPAGTTSGQAPSSQAPTNSIIDPIQLAKLVVQHIPQVQNFLAAVAPTQPSGPPPVRAPATAPAPAPNPTPAATTLRPRNNPFLNSTKQAAPPAVAVAVSPGPAAPNGGPPVLDCLIPDCGQPVHVDSSGNMSDYCSKKHREEAVSSGLVSPCIMCLALPQSDTDYFCGRECREEALNKTLQP</sequence>
<reference evidence="2" key="1">
    <citation type="submission" date="2023-03" db="EMBL/GenBank/DDBJ databases">
        <title>Massive genome expansion in bonnet fungi (Mycena s.s.) driven by repeated elements and novel gene families across ecological guilds.</title>
        <authorList>
            <consortium name="Lawrence Berkeley National Laboratory"/>
            <person name="Harder C.B."/>
            <person name="Miyauchi S."/>
            <person name="Viragh M."/>
            <person name="Kuo A."/>
            <person name="Thoen E."/>
            <person name="Andreopoulos B."/>
            <person name="Lu D."/>
            <person name="Skrede I."/>
            <person name="Drula E."/>
            <person name="Henrissat B."/>
            <person name="Morin E."/>
            <person name="Kohler A."/>
            <person name="Barry K."/>
            <person name="LaButti K."/>
            <person name="Morin E."/>
            <person name="Salamov A."/>
            <person name="Lipzen A."/>
            <person name="Mereny Z."/>
            <person name="Hegedus B."/>
            <person name="Baldrian P."/>
            <person name="Stursova M."/>
            <person name="Weitz H."/>
            <person name="Taylor A."/>
            <person name="Grigoriev I.V."/>
            <person name="Nagy L.G."/>
            <person name="Martin F."/>
            <person name="Kauserud H."/>
        </authorList>
    </citation>
    <scope>NUCLEOTIDE SEQUENCE</scope>
    <source>
        <strain evidence="2">9144</strain>
    </source>
</reference>
<feature type="region of interest" description="Disordered" evidence="1">
    <location>
        <begin position="134"/>
        <end position="167"/>
    </location>
</feature>
<feature type="compositionally biased region" description="Pro residues" evidence="1">
    <location>
        <begin position="135"/>
        <end position="155"/>
    </location>
</feature>
<keyword evidence="3" id="KW-1185">Reference proteome</keyword>